<sequence>MSTRFCLLASSIAIASMAIAAAPSFANPYRTNQDAYPNNYPAVYPQVYTKVLDMTSDINLPNPYIQFEYRDQEIGRQTSAFRAVNQEMMDLQTMSDPTLRTRDLPNVYCSSLLAEGFNSCAAPVVEAEPVVVPRYEPPAPAVPALW</sequence>
<keyword evidence="1" id="KW-0732">Signal</keyword>
<evidence type="ECO:0000256" key="1">
    <source>
        <dbReference type="SAM" id="SignalP"/>
    </source>
</evidence>
<keyword evidence="3" id="KW-1185">Reference proteome</keyword>
<protein>
    <recommendedName>
        <fullName evidence="4">Secreted protein</fullName>
    </recommendedName>
</protein>
<reference evidence="2" key="1">
    <citation type="submission" date="2024-01" db="EMBL/GenBank/DDBJ databases">
        <title>Bank of Algae and Cyanobacteria of the Azores (BACA) strain genomes.</title>
        <authorList>
            <person name="Luz R."/>
            <person name="Cordeiro R."/>
            <person name="Fonseca A."/>
            <person name="Goncalves V."/>
        </authorList>
    </citation>
    <scope>NUCLEOTIDE SEQUENCE</scope>
    <source>
        <strain evidence="2">BACA0141</strain>
    </source>
</reference>
<dbReference type="RefSeq" id="WP_330485183.1">
    <property type="nucleotide sequence ID" value="NZ_JAZBJZ010000091.1"/>
</dbReference>
<proteinExistence type="predicted"/>
<comment type="caution">
    <text evidence="2">The sequence shown here is derived from an EMBL/GenBank/DDBJ whole genome shotgun (WGS) entry which is preliminary data.</text>
</comment>
<evidence type="ECO:0000313" key="2">
    <source>
        <dbReference type="EMBL" id="MEE3718747.1"/>
    </source>
</evidence>
<evidence type="ECO:0000313" key="3">
    <source>
        <dbReference type="Proteomes" id="UP001333818"/>
    </source>
</evidence>
<name>A0AAW9PUT6_9CYAN</name>
<feature type="chain" id="PRO_5043342532" description="Secreted protein" evidence="1">
    <location>
        <begin position="21"/>
        <end position="146"/>
    </location>
</feature>
<feature type="signal peptide" evidence="1">
    <location>
        <begin position="1"/>
        <end position="20"/>
    </location>
</feature>
<evidence type="ECO:0008006" key="4">
    <source>
        <dbReference type="Google" id="ProtNLM"/>
    </source>
</evidence>
<dbReference type="Proteomes" id="UP001333818">
    <property type="component" value="Unassembled WGS sequence"/>
</dbReference>
<accession>A0AAW9PUT6</accession>
<dbReference type="AlphaFoldDB" id="A0AAW9PUT6"/>
<dbReference type="EMBL" id="JAZBJZ010000091">
    <property type="protein sequence ID" value="MEE3718747.1"/>
    <property type="molecule type" value="Genomic_DNA"/>
</dbReference>
<gene>
    <name evidence="2" type="ORF">V2H45_18550</name>
</gene>
<organism evidence="2 3">
    <name type="scientific">Tumidithrix elongata BACA0141</name>
    <dbReference type="NCBI Taxonomy" id="2716417"/>
    <lineage>
        <taxon>Bacteria</taxon>
        <taxon>Bacillati</taxon>
        <taxon>Cyanobacteriota</taxon>
        <taxon>Cyanophyceae</taxon>
        <taxon>Pseudanabaenales</taxon>
        <taxon>Pseudanabaenaceae</taxon>
        <taxon>Tumidithrix</taxon>
        <taxon>Tumidithrix elongata</taxon>
    </lineage>
</organism>